<feature type="transmembrane region" description="Helical" evidence="1">
    <location>
        <begin position="95"/>
        <end position="115"/>
    </location>
</feature>
<keyword evidence="1" id="KW-0472">Membrane</keyword>
<sequence length="676" mass="73640">MEGTREAVNHLTEHLHGKRPPHRAVIAGLYLLCISLIWFLPGSLAPELFGGGNTHPVFVFGYGGVYLFAAVLFGCSTALLFMLVRETRGGAGVRVFTLPALAVALFLLYMIPAYLGGSMQMGLPFYVPGWEHFGVSPAVDVLMSAVISLSGISLLSLATIAPILLIDRYVTIKRPYVACGALGTLLFPYLTAAIFAIDSVPSLIPLLSLPLSTISVFCLGVAGAVALSIPPVVHHLLKGSGRPPRQAHVLGLFLLCILLVWFVPGYLEPGLFVAGHDYPDPGQKMNWFVPHGMWGSERAGSDVHTVEGTYLIDENASPTGPLSLPALSGTETCRTYTREETGERYIVDQRWYRDEWTFRNEKRTLFEALADHGETLEATLDLGDHLLAAGLERSDAERGYPAWLFVNETARGYILTYERPFDDGRSNDFFIVYYGTYGEAMGPDPDRSLKALIAQRLSPSAIRAPGEGLDEDIKVSRMPDAEPLLYISRTIVYAGTLLLTPLLFGCSAALLFAGARTELEARRRRSTVAVLLSAAALLLLSLIPVCLTGSTQVVFPPFYVPGWDYFGVSPLPDALPSLMVFLPALTLIGLGVIAPYLLLGRRLPLKRPVRAVLVSGTLIFGILIFPLQTMHFLWQEPYPPLAPWFSLLARMVLGFCFVAAVAAAVYAVMAVAGRRD</sequence>
<feature type="transmembrane region" description="Helical" evidence="1">
    <location>
        <begin position="249"/>
        <end position="267"/>
    </location>
</feature>
<feature type="transmembrane region" description="Helical" evidence="1">
    <location>
        <begin position="527"/>
        <end position="555"/>
    </location>
</feature>
<keyword evidence="1" id="KW-0812">Transmembrane</keyword>
<feature type="transmembrane region" description="Helical" evidence="1">
    <location>
        <begin position="176"/>
        <end position="197"/>
    </location>
</feature>
<evidence type="ECO:0000256" key="1">
    <source>
        <dbReference type="SAM" id="Phobius"/>
    </source>
</evidence>
<gene>
    <name evidence="2" type="ORF">R6Y95_00890</name>
</gene>
<dbReference type="AlphaFoldDB" id="A0ABD8A8Q0"/>
<reference evidence="2 3" key="1">
    <citation type="submission" date="2023-10" db="EMBL/GenBank/DDBJ databases">
        <title>The complete genome sequence of Methanoculleus palmolei DSM 4273.</title>
        <authorList>
            <person name="Lai S.-J."/>
            <person name="You Y.-T."/>
            <person name="Chen S.-C."/>
        </authorList>
    </citation>
    <scope>NUCLEOTIDE SEQUENCE [LARGE SCALE GENOMIC DNA]</scope>
    <source>
        <strain evidence="2 3">DSM 4273</strain>
    </source>
</reference>
<feature type="transmembrane region" description="Helical" evidence="1">
    <location>
        <begin position="647"/>
        <end position="672"/>
    </location>
</feature>
<feature type="transmembrane region" description="Helical" evidence="1">
    <location>
        <begin position="491"/>
        <end position="515"/>
    </location>
</feature>
<organism evidence="2 3">
    <name type="scientific">Methanoculleus palmolei</name>
    <dbReference type="NCBI Taxonomy" id="72612"/>
    <lineage>
        <taxon>Archaea</taxon>
        <taxon>Methanobacteriati</taxon>
        <taxon>Methanobacteriota</taxon>
        <taxon>Stenosarchaea group</taxon>
        <taxon>Methanomicrobia</taxon>
        <taxon>Methanomicrobiales</taxon>
        <taxon>Methanomicrobiaceae</taxon>
        <taxon>Methanoculleus</taxon>
    </lineage>
</organism>
<feature type="transmembrane region" description="Helical" evidence="1">
    <location>
        <begin position="203"/>
        <end position="229"/>
    </location>
</feature>
<feature type="transmembrane region" description="Helical" evidence="1">
    <location>
        <begin position="141"/>
        <end position="164"/>
    </location>
</feature>
<accession>A0ABD8A8Q0</accession>
<evidence type="ECO:0000313" key="2">
    <source>
        <dbReference type="EMBL" id="WOX55908.1"/>
    </source>
</evidence>
<evidence type="ECO:0000313" key="3">
    <source>
        <dbReference type="Proteomes" id="UP001626603"/>
    </source>
</evidence>
<feature type="transmembrane region" description="Helical" evidence="1">
    <location>
        <begin position="611"/>
        <end position="627"/>
    </location>
</feature>
<proteinExistence type="predicted"/>
<feature type="transmembrane region" description="Helical" evidence="1">
    <location>
        <begin position="60"/>
        <end position="83"/>
    </location>
</feature>
<keyword evidence="1" id="KW-1133">Transmembrane helix</keyword>
<feature type="transmembrane region" description="Helical" evidence="1">
    <location>
        <begin position="21"/>
        <end position="40"/>
    </location>
</feature>
<dbReference type="EMBL" id="CP137641">
    <property type="protein sequence ID" value="WOX55908.1"/>
    <property type="molecule type" value="Genomic_DNA"/>
</dbReference>
<name>A0ABD8A8Q0_9EURY</name>
<protein>
    <submittedName>
        <fullName evidence="2">Uncharacterized protein</fullName>
    </submittedName>
</protein>
<feature type="transmembrane region" description="Helical" evidence="1">
    <location>
        <begin position="575"/>
        <end position="599"/>
    </location>
</feature>
<dbReference type="Proteomes" id="UP001626603">
    <property type="component" value="Chromosome"/>
</dbReference>
<keyword evidence="3" id="KW-1185">Reference proteome</keyword>